<reference evidence="3 4" key="1">
    <citation type="journal article" date="2014" name="Genome Announc.">
        <title>Draft Genome Sequence of the Boron-Tolerant and Moderately Halotolerant Bacterium Gracilibacillus boraciitolerans JCM 21714T.</title>
        <authorList>
            <person name="Ahmed I."/>
            <person name="Oshima K."/>
            <person name="Suda W."/>
            <person name="Kitamura K."/>
            <person name="Iida T."/>
            <person name="Ohmori Y."/>
            <person name="Fujiwara T."/>
            <person name="Hattori M."/>
            <person name="Ohkuma M."/>
        </authorList>
    </citation>
    <scope>NUCLEOTIDE SEQUENCE [LARGE SCALE GENOMIC DNA]</scope>
    <source>
        <strain evidence="3 4">JCM 21714</strain>
    </source>
</reference>
<keyword evidence="1" id="KW-0812">Transmembrane</keyword>
<protein>
    <recommendedName>
        <fullName evidence="2">Type 4 fimbrial biogenesis protein PilX N-terminal domain-containing protein</fullName>
    </recommendedName>
</protein>
<evidence type="ECO:0000313" key="3">
    <source>
        <dbReference type="EMBL" id="GAE92631.1"/>
    </source>
</evidence>
<dbReference type="RefSeq" id="WP_148294981.1">
    <property type="nucleotide sequence ID" value="NZ_BAVS01000006.1"/>
</dbReference>
<name>W4VHJ5_9BACI</name>
<evidence type="ECO:0000256" key="1">
    <source>
        <dbReference type="SAM" id="Phobius"/>
    </source>
</evidence>
<dbReference type="eggNOG" id="ENOG5033XG6">
    <property type="taxonomic scope" value="Bacteria"/>
</dbReference>
<dbReference type="STRING" id="1298598.JCM21714_1639"/>
<dbReference type="OrthoDB" id="2163447at2"/>
<feature type="transmembrane region" description="Helical" evidence="1">
    <location>
        <begin position="12"/>
        <end position="37"/>
    </location>
</feature>
<keyword evidence="4" id="KW-1185">Reference proteome</keyword>
<comment type="caution">
    <text evidence="3">The sequence shown here is derived from an EMBL/GenBank/DDBJ whole genome shotgun (WGS) entry which is preliminary data.</text>
</comment>
<organism evidence="3 4">
    <name type="scientific">Gracilibacillus boraciitolerans JCM 21714</name>
    <dbReference type="NCBI Taxonomy" id="1298598"/>
    <lineage>
        <taxon>Bacteria</taxon>
        <taxon>Bacillati</taxon>
        <taxon>Bacillota</taxon>
        <taxon>Bacilli</taxon>
        <taxon>Bacillales</taxon>
        <taxon>Bacillaceae</taxon>
        <taxon>Gracilibacillus</taxon>
    </lineage>
</organism>
<dbReference type="AlphaFoldDB" id="W4VHJ5"/>
<sequence>MIKVLWQNENGVSLLIVLMTLVILTLLGTALATISFANVKLTTNDRDYQSTYYIAEAGVNQAYAQMKSQVLVTYETRNNEESFFSSINDYIFSELNNQTYKNFEKSFSEQPKANITIKQLTNQNPREYKISSEGVIGKRTRTVEKVVEVKWVSKNAVPSIPSNVALIVRESVTLTGSAKINGDVQLLNGGNNKITLNGGGNIYHSDKTSRGTVHVESNYVDNVLDVPNWYRDSPKVVGSSSLFNLESLNGLLNIAPSSTSNTLENINISGNRDQEISLSSNSFTEKVSIEGSNNLDIHIGDADYHLVVDNFNLGQGHVNIIGSGTLHLHVLDTFNIGGSSTINKNGNINQFNLYYYGSNQFKLGGGTTDKRLTICKRC</sequence>
<dbReference type="EMBL" id="BAVS01000006">
    <property type="protein sequence ID" value="GAE92631.1"/>
    <property type="molecule type" value="Genomic_DNA"/>
</dbReference>
<proteinExistence type="predicted"/>
<dbReference type="Proteomes" id="UP000019102">
    <property type="component" value="Unassembled WGS sequence"/>
</dbReference>
<keyword evidence="1" id="KW-0472">Membrane</keyword>
<gene>
    <name evidence="3" type="ORF">JCM21714_1639</name>
</gene>
<accession>W4VHJ5</accession>
<evidence type="ECO:0000259" key="2">
    <source>
        <dbReference type="Pfam" id="PF14341"/>
    </source>
</evidence>
<evidence type="ECO:0000313" key="4">
    <source>
        <dbReference type="Proteomes" id="UP000019102"/>
    </source>
</evidence>
<keyword evidence="1" id="KW-1133">Transmembrane helix</keyword>
<dbReference type="Pfam" id="PF14341">
    <property type="entry name" value="PilX_N"/>
    <property type="match status" value="1"/>
</dbReference>
<dbReference type="InterPro" id="IPR025746">
    <property type="entry name" value="PilX_N_dom"/>
</dbReference>
<feature type="domain" description="Type 4 fimbrial biogenesis protein PilX N-terminal" evidence="2">
    <location>
        <begin position="11"/>
        <end position="59"/>
    </location>
</feature>